<dbReference type="VEuPathDB" id="FungiDB:SAPIO_CDS2233"/>
<name>A0A084GC32_PSEDA</name>
<evidence type="ECO:0000259" key="5">
    <source>
        <dbReference type="Pfam" id="PF22939"/>
    </source>
</evidence>
<keyword evidence="1" id="KW-0677">Repeat</keyword>
<comment type="caution">
    <text evidence="6">The sequence shown here is derived from an EMBL/GenBank/DDBJ whole genome shotgun (WGS) entry which is preliminary data.</text>
</comment>
<evidence type="ECO:0000256" key="2">
    <source>
        <dbReference type="ARBA" id="ARBA00023043"/>
    </source>
</evidence>
<protein>
    <recommendedName>
        <fullName evidence="5">GPI inositol-deacylase winged helix domain-containing protein</fullName>
    </recommendedName>
</protein>
<evidence type="ECO:0000313" key="7">
    <source>
        <dbReference type="Proteomes" id="UP000028545"/>
    </source>
</evidence>
<feature type="compositionally biased region" description="Polar residues" evidence="4">
    <location>
        <begin position="445"/>
        <end position="455"/>
    </location>
</feature>
<organism evidence="6 7">
    <name type="scientific">Pseudallescheria apiosperma</name>
    <name type="common">Scedosporium apiospermum</name>
    <dbReference type="NCBI Taxonomy" id="563466"/>
    <lineage>
        <taxon>Eukaryota</taxon>
        <taxon>Fungi</taxon>
        <taxon>Dikarya</taxon>
        <taxon>Ascomycota</taxon>
        <taxon>Pezizomycotina</taxon>
        <taxon>Sordariomycetes</taxon>
        <taxon>Hypocreomycetidae</taxon>
        <taxon>Microascales</taxon>
        <taxon>Microascaceae</taxon>
        <taxon>Scedosporium</taxon>
    </lineage>
</organism>
<dbReference type="PRINTS" id="PR01415">
    <property type="entry name" value="ANKYRIN"/>
</dbReference>
<dbReference type="Gene3D" id="1.25.40.20">
    <property type="entry name" value="Ankyrin repeat-containing domain"/>
    <property type="match status" value="2"/>
</dbReference>
<proteinExistence type="predicted"/>
<accession>A0A084GC32</accession>
<feature type="compositionally biased region" description="Polar residues" evidence="4">
    <location>
        <begin position="428"/>
        <end position="437"/>
    </location>
</feature>
<dbReference type="PROSITE" id="PS50088">
    <property type="entry name" value="ANK_REPEAT"/>
    <property type="match status" value="4"/>
</dbReference>
<dbReference type="Pfam" id="PF22939">
    <property type="entry name" value="WHD_GPIID"/>
    <property type="match status" value="1"/>
</dbReference>
<dbReference type="Pfam" id="PF12796">
    <property type="entry name" value="Ank_2"/>
    <property type="match status" value="2"/>
</dbReference>
<feature type="repeat" description="ANK" evidence="3">
    <location>
        <begin position="266"/>
        <end position="298"/>
    </location>
</feature>
<dbReference type="PANTHER" id="PTHR24171:SF9">
    <property type="entry name" value="ANKYRIN REPEAT DOMAIN-CONTAINING PROTEIN 39"/>
    <property type="match status" value="1"/>
</dbReference>
<dbReference type="InterPro" id="IPR054471">
    <property type="entry name" value="GPIID_WHD"/>
</dbReference>
<gene>
    <name evidence="6" type="ORF">SAPIO_CDS2233</name>
</gene>
<evidence type="ECO:0000256" key="4">
    <source>
        <dbReference type="SAM" id="MobiDB-lite"/>
    </source>
</evidence>
<feature type="domain" description="GPI inositol-deacylase winged helix" evidence="5">
    <location>
        <begin position="58"/>
        <end position="155"/>
    </location>
</feature>
<feature type="repeat" description="ANK" evidence="3">
    <location>
        <begin position="332"/>
        <end position="364"/>
    </location>
</feature>
<sequence length="766" mass="84811">MEKAEGSFLWANLAVSILLRESTLEPFEIAHRLALLPTDLDAVYETILRRIRDSRDDRLRKAARDALTLVLCAQRPLSILELREALVVTRKLEITQKTQKGDIPRDIAAQLPVLCGGLIEVLPETPTLENSVSGILGQTVTLIHITAKEFLMREASSALVIHWDEGGKADLHFHAALICLSFVNATFEHESYAFPHLPTASKAIASSHFLEYAVLYGLWGENLENINEEDHCGQTPLSFAAAMGHIDLCKALVKLGADVNHRDQIYGQTPLNWAAFHGHDNVVEFLLQAGSDCKNRKSGVSALWIAARGAHRKVVQLLLKAAAKAQTSDERTGESALSQAAALGHIPIVSLLLKSGADIENRDKHGWTPIHHCVSRGRRKTLELLLGTARQDQLQALRVGPVKTQPSWVDTVLRAILLSLCFRKCNQSETPSTGNTTRDAKTWSGPGQNRNSMISNRKRGRHKLDQESDEDDYGEDQAAFNKRSRRTNSDGRRFACPYHRRNAVKYHTGACNGKGFENIYRLKDHSPCVKRERATDYEEGFDAVQLGKLDSDEMRVGQTSGEECWYAIFKMLFPDWPENEDMPSPYQDDQNKVTLPYQSWIEFREGLAGSDIINEIMNYIANGRGEQGVREILERRTEELSSRLGLPPMTSRGQAYNALATNLAVIPQPLSAANSRSRSTTNALPYAAPSLPLSMSANLGETHFQAMVNNPIGDHQGYGQYLPLPDQSHFQGNPIQDHHGSFNPHSTAMSNSGLGTSSVVVGNGEA</sequence>
<dbReference type="PROSITE" id="PS50297">
    <property type="entry name" value="ANK_REP_REGION"/>
    <property type="match status" value="3"/>
</dbReference>
<evidence type="ECO:0000256" key="1">
    <source>
        <dbReference type="ARBA" id="ARBA00022737"/>
    </source>
</evidence>
<dbReference type="OrthoDB" id="539213at2759"/>
<dbReference type="AlphaFoldDB" id="A0A084GC32"/>
<feature type="repeat" description="ANK" evidence="3">
    <location>
        <begin position="298"/>
        <end position="330"/>
    </location>
</feature>
<evidence type="ECO:0000313" key="6">
    <source>
        <dbReference type="EMBL" id="KEZ44894.1"/>
    </source>
</evidence>
<dbReference type="SMART" id="SM00248">
    <property type="entry name" value="ANK"/>
    <property type="match status" value="5"/>
</dbReference>
<dbReference type="InterPro" id="IPR002110">
    <property type="entry name" value="Ankyrin_rpt"/>
</dbReference>
<feature type="repeat" description="ANK" evidence="3">
    <location>
        <begin position="232"/>
        <end position="264"/>
    </location>
</feature>
<keyword evidence="2 3" id="KW-0040">ANK repeat</keyword>
<dbReference type="SUPFAM" id="SSF48403">
    <property type="entry name" value="Ankyrin repeat"/>
    <property type="match status" value="1"/>
</dbReference>
<dbReference type="PANTHER" id="PTHR24171">
    <property type="entry name" value="ANKYRIN REPEAT DOMAIN-CONTAINING PROTEIN 39-RELATED"/>
    <property type="match status" value="1"/>
</dbReference>
<dbReference type="HOGENOM" id="CLU_364527_0_0_1"/>
<keyword evidence="7" id="KW-1185">Reference proteome</keyword>
<dbReference type="InterPro" id="IPR036770">
    <property type="entry name" value="Ankyrin_rpt-contain_sf"/>
</dbReference>
<dbReference type="RefSeq" id="XP_016644693.1">
    <property type="nucleotide sequence ID" value="XM_016785317.1"/>
</dbReference>
<dbReference type="Proteomes" id="UP000028545">
    <property type="component" value="Unassembled WGS sequence"/>
</dbReference>
<dbReference type="EMBL" id="JOWA01000086">
    <property type="protein sequence ID" value="KEZ44894.1"/>
    <property type="molecule type" value="Genomic_DNA"/>
</dbReference>
<dbReference type="OMA" id="FTHHEEN"/>
<dbReference type="GeneID" id="27721305"/>
<evidence type="ECO:0000256" key="3">
    <source>
        <dbReference type="PROSITE-ProRule" id="PRU00023"/>
    </source>
</evidence>
<reference evidence="6 7" key="1">
    <citation type="journal article" date="2014" name="Genome Announc.">
        <title>Draft genome sequence of the pathogenic fungus Scedosporium apiospermum.</title>
        <authorList>
            <person name="Vandeputte P."/>
            <person name="Ghamrawi S."/>
            <person name="Rechenmann M."/>
            <person name="Iltis A."/>
            <person name="Giraud S."/>
            <person name="Fleury M."/>
            <person name="Thornton C."/>
            <person name="Delhaes L."/>
            <person name="Meyer W."/>
            <person name="Papon N."/>
            <person name="Bouchara J.P."/>
        </authorList>
    </citation>
    <scope>NUCLEOTIDE SEQUENCE [LARGE SCALE GENOMIC DNA]</scope>
    <source>
        <strain evidence="6 7">IHEM 14462</strain>
    </source>
</reference>
<feature type="region of interest" description="Disordered" evidence="4">
    <location>
        <begin position="428"/>
        <end position="493"/>
    </location>
</feature>
<dbReference type="KEGG" id="sapo:SAPIO_CDS2233"/>